<keyword evidence="2" id="KW-0472">Membrane</keyword>
<reference evidence="3" key="1">
    <citation type="journal article" date="2021" name="Arch. Microbiol.">
        <title>Methyloradius palustris gen. nov., sp. nov., a methanol-oxidizing bacterium isolated from snow.</title>
        <authorList>
            <person name="Miyadera T."/>
            <person name="Kojima H."/>
            <person name="Fukui M."/>
        </authorList>
    </citation>
    <scope>NUCLEOTIDE SEQUENCE</scope>
    <source>
        <strain evidence="3">Zm11</strain>
    </source>
</reference>
<proteinExistence type="predicted"/>
<organism evidence="3 4">
    <name type="scientific">Methyloradius palustris</name>
    <dbReference type="NCBI Taxonomy" id="2778876"/>
    <lineage>
        <taxon>Bacteria</taxon>
        <taxon>Pseudomonadati</taxon>
        <taxon>Pseudomonadota</taxon>
        <taxon>Betaproteobacteria</taxon>
        <taxon>Nitrosomonadales</taxon>
        <taxon>Methylophilaceae</taxon>
        <taxon>Methyloradius</taxon>
    </lineage>
</organism>
<dbReference type="Gene3D" id="2.40.420.20">
    <property type="match status" value="1"/>
</dbReference>
<protein>
    <submittedName>
        <fullName evidence="3">Uncharacterized protein</fullName>
    </submittedName>
</protein>
<keyword evidence="2" id="KW-0812">Transmembrane</keyword>
<dbReference type="PANTHER" id="PTHR30097">
    <property type="entry name" value="CATION EFFLUX SYSTEM PROTEIN CUSB"/>
    <property type="match status" value="1"/>
</dbReference>
<gene>
    <name evidence="3" type="ORF">ZMTM_11980</name>
</gene>
<feature type="transmembrane region" description="Helical" evidence="2">
    <location>
        <begin position="6"/>
        <end position="26"/>
    </location>
</feature>
<dbReference type="AlphaFoldDB" id="A0A8D5GE26"/>
<dbReference type="PANTHER" id="PTHR30097:SF4">
    <property type="entry name" value="SLR6042 PROTEIN"/>
    <property type="match status" value="1"/>
</dbReference>
<dbReference type="GO" id="GO:0030313">
    <property type="term" value="C:cell envelope"/>
    <property type="evidence" value="ECO:0007669"/>
    <property type="project" value="TreeGrafter"/>
</dbReference>
<accession>A0A8D5GE26</accession>
<evidence type="ECO:0000256" key="1">
    <source>
        <dbReference type="ARBA" id="ARBA00022448"/>
    </source>
</evidence>
<keyword evidence="4" id="KW-1185">Reference proteome</keyword>
<dbReference type="EMBL" id="AP024110">
    <property type="protein sequence ID" value="BCM24939.1"/>
    <property type="molecule type" value="Genomic_DNA"/>
</dbReference>
<evidence type="ECO:0000313" key="3">
    <source>
        <dbReference type="EMBL" id="BCM24939.1"/>
    </source>
</evidence>
<dbReference type="RefSeq" id="WP_221765421.1">
    <property type="nucleotide sequence ID" value="NZ_AP024110.1"/>
</dbReference>
<dbReference type="GO" id="GO:0060003">
    <property type="term" value="P:copper ion export"/>
    <property type="evidence" value="ECO:0007669"/>
    <property type="project" value="TreeGrafter"/>
</dbReference>
<dbReference type="SUPFAM" id="SSF56954">
    <property type="entry name" value="Outer membrane efflux proteins (OEP)"/>
    <property type="match status" value="1"/>
</dbReference>
<evidence type="ECO:0000313" key="4">
    <source>
        <dbReference type="Proteomes" id="UP000826722"/>
    </source>
</evidence>
<evidence type="ECO:0000256" key="2">
    <source>
        <dbReference type="SAM" id="Phobius"/>
    </source>
</evidence>
<keyword evidence="1" id="KW-0813">Transport</keyword>
<name>A0A8D5GE26_9PROT</name>
<dbReference type="GO" id="GO:0015679">
    <property type="term" value="P:plasma membrane copper ion transport"/>
    <property type="evidence" value="ECO:0007669"/>
    <property type="project" value="TreeGrafter"/>
</dbReference>
<dbReference type="Proteomes" id="UP000826722">
    <property type="component" value="Chromosome"/>
</dbReference>
<sequence length="356" mass="38959">MNRKIALIIGLQAFIIILMFWVIVFYGKDEYEAYSRDQQEEIETPNRVSAESGVTVVTLSPDTQKQSDITTSTPKASKHQATLTALGTVVNLDTLIELRSRYFAATADAELARASLINSQQEYKRLAKLNEDNHNISDRAVIASEALYKADQAKLAAAENAANNIRDTIRQGWGETLTLEATAQPAKPLFQGLLSYQEVLVQVTLPFSAALPKAGSTINITPTGTQTKSIVASFVSVSPTTDNSSLGKTFYYRAAADDLRAGMRIKVDLAENSHLSGVLIPKSAVVWYGGKAWVYKKIDSDHFSRQPVSADTETDDGWFNPAGVTSITAQDEIVVNGAQLLLSEEFKYQIKNENGD</sequence>
<keyword evidence="2" id="KW-1133">Transmembrane helix</keyword>
<dbReference type="InterPro" id="IPR051909">
    <property type="entry name" value="MFP_Cation_Efflux"/>
</dbReference>
<dbReference type="KEGG" id="mpau:ZMTM_11980"/>